<proteinExistence type="predicted"/>
<organism evidence="1 2">
    <name type="scientific">Prunus dulcis</name>
    <name type="common">Almond</name>
    <name type="synonym">Amygdalus dulcis</name>
    <dbReference type="NCBI Taxonomy" id="3755"/>
    <lineage>
        <taxon>Eukaryota</taxon>
        <taxon>Viridiplantae</taxon>
        <taxon>Streptophyta</taxon>
        <taxon>Embryophyta</taxon>
        <taxon>Tracheophyta</taxon>
        <taxon>Spermatophyta</taxon>
        <taxon>Magnoliopsida</taxon>
        <taxon>eudicotyledons</taxon>
        <taxon>Gunneridae</taxon>
        <taxon>Pentapetalae</taxon>
        <taxon>rosids</taxon>
        <taxon>fabids</taxon>
        <taxon>Rosales</taxon>
        <taxon>Rosaceae</taxon>
        <taxon>Amygdaloideae</taxon>
        <taxon>Amygdaleae</taxon>
        <taxon>Prunus</taxon>
    </lineage>
</organism>
<dbReference type="Proteomes" id="UP001054821">
    <property type="component" value="Chromosome 2"/>
</dbReference>
<evidence type="ECO:0000313" key="2">
    <source>
        <dbReference type="Proteomes" id="UP001054821"/>
    </source>
</evidence>
<accession>A0AAD4WK80</accession>
<protein>
    <submittedName>
        <fullName evidence="1">Uncharacterized protein</fullName>
    </submittedName>
</protein>
<name>A0AAD4WK80_PRUDU</name>
<reference evidence="1 2" key="1">
    <citation type="journal article" date="2022" name="G3 (Bethesda)">
        <title>Whole-genome sequence and methylome profiling of the almond [Prunus dulcis (Mill.) D.A. Webb] cultivar 'Nonpareil'.</title>
        <authorList>
            <person name="D'Amico-Willman K.M."/>
            <person name="Ouma W.Z."/>
            <person name="Meulia T."/>
            <person name="Sideli G.M."/>
            <person name="Gradziel T.M."/>
            <person name="Fresnedo-Ramirez J."/>
        </authorList>
    </citation>
    <scope>NUCLEOTIDE SEQUENCE [LARGE SCALE GENOMIC DNA]</scope>
    <source>
        <strain evidence="1">Clone GOH B32 T37-40</strain>
    </source>
</reference>
<sequence length="76" mass="8728">MGMPIPSPPHTRRGFFKFGDPRTRYPFRPEISPRFDQAIYALPVSVAVRGPLVGPSLSHIIILMSSRARRYARTWF</sequence>
<dbReference type="EMBL" id="JAJFAZ020000002">
    <property type="protein sequence ID" value="KAI5344179.1"/>
    <property type="molecule type" value="Genomic_DNA"/>
</dbReference>
<comment type="caution">
    <text evidence="1">The sequence shown here is derived from an EMBL/GenBank/DDBJ whole genome shotgun (WGS) entry which is preliminary data.</text>
</comment>
<evidence type="ECO:0000313" key="1">
    <source>
        <dbReference type="EMBL" id="KAI5344179.1"/>
    </source>
</evidence>
<keyword evidence="2" id="KW-1185">Reference proteome</keyword>
<gene>
    <name evidence="1" type="ORF">L3X38_012056</name>
</gene>
<dbReference type="AlphaFoldDB" id="A0AAD4WK80"/>